<dbReference type="Pfam" id="PF09073">
    <property type="entry name" value="BUD22"/>
    <property type="match status" value="1"/>
</dbReference>
<dbReference type="GO" id="GO:0030490">
    <property type="term" value="P:maturation of SSU-rRNA"/>
    <property type="evidence" value="ECO:0007669"/>
    <property type="project" value="TreeGrafter"/>
</dbReference>
<dbReference type="PANTHER" id="PTHR23325:SF1">
    <property type="entry name" value="SERUM RESPONSE FACTOR-BINDING PROTEIN 1"/>
    <property type="match status" value="1"/>
</dbReference>
<dbReference type="PANTHER" id="PTHR23325">
    <property type="entry name" value="SERUM RESPONSE FACTOR-BINDING"/>
    <property type="match status" value="1"/>
</dbReference>
<feature type="compositionally biased region" description="Acidic residues" evidence="2">
    <location>
        <begin position="246"/>
        <end position="259"/>
    </location>
</feature>
<dbReference type="Proteomes" id="UP000053477">
    <property type="component" value="Unassembled WGS sequence"/>
</dbReference>
<evidence type="ECO:0000313" key="4">
    <source>
        <dbReference type="EMBL" id="KLO11465.1"/>
    </source>
</evidence>
<feature type="compositionally biased region" description="Basic residues" evidence="2">
    <location>
        <begin position="330"/>
        <end position="340"/>
    </location>
</feature>
<evidence type="ECO:0000259" key="3">
    <source>
        <dbReference type="Pfam" id="PF09073"/>
    </source>
</evidence>
<dbReference type="AlphaFoldDB" id="A0A0H2RHS5"/>
<dbReference type="OrthoDB" id="3364872at2759"/>
<dbReference type="STRING" id="27342.A0A0H2RHS5"/>
<feature type="compositionally biased region" description="Basic and acidic residues" evidence="2">
    <location>
        <begin position="423"/>
        <end position="439"/>
    </location>
</feature>
<protein>
    <submittedName>
        <fullName evidence="4">Bud-site selection protein</fullName>
    </submittedName>
</protein>
<evidence type="ECO:0000313" key="5">
    <source>
        <dbReference type="Proteomes" id="UP000053477"/>
    </source>
</evidence>
<dbReference type="InterPro" id="IPR015158">
    <property type="entry name" value="Bud22_dom"/>
</dbReference>
<feature type="compositionally biased region" description="Polar residues" evidence="2">
    <location>
        <begin position="290"/>
        <end position="302"/>
    </location>
</feature>
<sequence>MNTSKQSRGTKRKREGEKEEEDVSVKLRTKLHHEAKEVKKAGKKVKAFETQKLVKKLKDARKKDDSNSVKEIEEQLEYLKQLDHDRISILSLRNKLKKDKFLSRNPACEAAISSELQIPPLPDAEKSKAATIVESRFLSSKTLSKEIDRILQSFRTILGGGGRQNAEDAASPDNDDSEEWGGFGGSSESSKPTKKKGERIASTQLTKVEGSDGSDGGSEDDLQYSSNFEDEEGDAESWESGSIHGDDDEDNDSEEELIEEAGGSSSLADADDAPPKKTKKPTKQKSTAAESSNLASGSTFLPSLSVGFIPGNSDSEWSDGEADAGELPQRKNRRGQRARKAIWEKKYGRNANHIKKQQEQEMQDTLTKAYANAGRGRGRGRGGFQAQASRGGHEGAANGGFGRGRGGNQAGTPSQEPFSARSGEQHYREKKVDVSDKPIHPSWAAKMRLKEKQSAAIVPAQGKRITFS</sequence>
<dbReference type="FunCoup" id="A0A0H2RHS5">
    <property type="interactions" value="97"/>
</dbReference>
<feature type="compositionally biased region" description="Gly residues" evidence="2">
    <location>
        <begin position="397"/>
        <end position="409"/>
    </location>
</feature>
<reference evidence="4 5" key="1">
    <citation type="submission" date="2015-04" db="EMBL/GenBank/DDBJ databases">
        <title>Complete genome sequence of Schizopora paradoxa KUC8140, a cosmopolitan wood degrader in East Asia.</title>
        <authorList>
            <consortium name="DOE Joint Genome Institute"/>
            <person name="Min B."/>
            <person name="Park H."/>
            <person name="Jang Y."/>
            <person name="Kim J.-J."/>
            <person name="Kim K.H."/>
            <person name="Pangilinan J."/>
            <person name="Lipzen A."/>
            <person name="Riley R."/>
            <person name="Grigoriev I.V."/>
            <person name="Spatafora J.W."/>
            <person name="Choi I.-G."/>
        </authorList>
    </citation>
    <scope>NUCLEOTIDE SEQUENCE [LARGE SCALE GENOMIC DNA]</scope>
    <source>
        <strain evidence="4 5">KUC8140</strain>
    </source>
</reference>
<proteinExistence type="predicted"/>
<evidence type="ECO:0000256" key="1">
    <source>
        <dbReference type="ARBA" id="ARBA00023054"/>
    </source>
</evidence>
<dbReference type="GO" id="GO:0030686">
    <property type="term" value="C:90S preribosome"/>
    <property type="evidence" value="ECO:0007669"/>
    <property type="project" value="TreeGrafter"/>
</dbReference>
<name>A0A0H2RHS5_9AGAM</name>
<accession>A0A0H2RHS5</accession>
<feature type="compositionally biased region" description="Acidic residues" evidence="2">
    <location>
        <begin position="217"/>
        <end position="237"/>
    </location>
</feature>
<gene>
    <name evidence="4" type="ORF">SCHPADRAFT_998872</name>
</gene>
<dbReference type="InterPro" id="IPR037393">
    <property type="entry name" value="Bud22/SRFB1"/>
</dbReference>
<dbReference type="InParanoid" id="A0A0H2RHS5"/>
<keyword evidence="5" id="KW-1185">Reference proteome</keyword>
<feature type="domain" description="Bud22" evidence="3">
    <location>
        <begin position="31"/>
        <end position="467"/>
    </location>
</feature>
<dbReference type="EMBL" id="KQ085999">
    <property type="protein sequence ID" value="KLO11465.1"/>
    <property type="molecule type" value="Genomic_DNA"/>
</dbReference>
<organism evidence="4 5">
    <name type="scientific">Schizopora paradoxa</name>
    <dbReference type="NCBI Taxonomy" id="27342"/>
    <lineage>
        <taxon>Eukaryota</taxon>
        <taxon>Fungi</taxon>
        <taxon>Dikarya</taxon>
        <taxon>Basidiomycota</taxon>
        <taxon>Agaricomycotina</taxon>
        <taxon>Agaricomycetes</taxon>
        <taxon>Hymenochaetales</taxon>
        <taxon>Schizoporaceae</taxon>
        <taxon>Schizopora</taxon>
    </lineage>
</organism>
<feature type="region of interest" description="Disordered" evidence="2">
    <location>
        <begin position="156"/>
        <end position="439"/>
    </location>
</feature>
<keyword evidence="1" id="KW-0175">Coiled coil</keyword>
<evidence type="ECO:0000256" key="2">
    <source>
        <dbReference type="SAM" id="MobiDB-lite"/>
    </source>
</evidence>
<dbReference type="GO" id="GO:0005634">
    <property type="term" value="C:nucleus"/>
    <property type="evidence" value="ECO:0007669"/>
    <property type="project" value="TreeGrafter"/>
</dbReference>
<feature type="region of interest" description="Disordered" evidence="2">
    <location>
        <begin position="1"/>
        <end position="24"/>
    </location>
</feature>